<dbReference type="AlphaFoldDB" id="A0A4S8L5H0"/>
<evidence type="ECO:0000256" key="6">
    <source>
        <dbReference type="ARBA" id="ARBA00022692"/>
    </source>
</evidence>
<evidence type="ECO:0000313" key="16">
    <source>
        <dbReference type="EMBL" id="THU83603.1"/>
    </source>
</evidence>
<dbReference type="Pfam" id="PF00067">
    <property type="entry name" value="p450"/>
    <property type="match status" value="1"/>
</dbReference>
<keyword evidence="11" id="KW-0503">Monooxygenase</keyword>
<dbReference type="PANTHER" id="PTHR46300:SF2">
    <property type="entry name" value="CYTOCHROME P450 MONOOXYGENASE ALNH-RELATED"/>
    <property type="match status" value="1"/>
</dbReference>
<dbReference type="InterPro" id="IPR002401">
    <property type="entry name" value="Cyt_P450_E_grp-I"/>
</dbReference>
<sequence length="527" mass="59700">MEDPSLASSNSLLRTDVLSRNAYLLIGLATLTLLVSWFNKKPKGPFPPGPKGIPFFGNAFQLPHSYTWFKFTEWGEQYGPILGLNMAGQPMVVLNTGKVCADLMDRRSVIYSDRPRFIMASEILTGGMLVGFANYGPIWRRLRKAAHLGLHLRAAEAYYPIEEREAAILVKDLLRDPVSWDSHIRRSIASTMFNVVYNGKPLATKEDPTVAKINALMHRVVQAALPGRFLVEIIPWMRYLPDWMAGWKRRGKQRFREDSEMFKGFLQNVKNEVATGEYEPSFGSHLVYPGNPHGLSKDEEAWLAGIIFGAGSDSTAGTLGWFMLLMALHPEAQKKAQEEIDRVVGRHRLPNFEDRDSLPYVNAVIQEVLRWHPVSPLGLPHRLMEDDWYEGYFLPKGTIVVSNIYGINRDPEFFPDSDAFKPERYYNEDEDLTKKAEFDDTHGQGHYSYGFGRRVCVGMNLANNALFINIVSILWAVNINCPVGPDGKKIIPDRTKFIDDGLVVRPEQFDCVIEPREHDVNDKLGGL</sequence>
<evidence type="ECO:0000256" key="9">
    <source>
        <dbReference type="ARBA" id="ARBA00023002"/>
    </source>
</evidence>
<name>A0A4S8L5H0_DENBC</name>
<organism evidence="16 17">
    <name type="scientific">Dendrothele bispora (strain CBS 962.96)</name>
    <dbReference type="NCBI Taxonomy" id="1314807"/>
    <lineage>
        <taxon>Eukaryota</taxon>
        <taxon>Fungi</taxon>
        <taxon>Dikarya</taxon>
        <taxon>Basidiomycota</taxon>
        <taxon>Agaricomycotina</taxon>
        <taxon>Agaricomycetes</taxon>
        <taxon>Agaricomycetidae</taxon>
        <taxon>Agaricales</taxon>
        <taxon>Agaricales incertae sedis</taxon>
        <taxon>Dendrothele</taxon>
    </lineage>
</organism>
<reference evidence="16 17" key="1">
    <citation type="journal article" date="2019" name="Nat. Ecol. Evol.">
        <title>Megaphylogeny resolves global patterns of mushroom evolution.</title>
        <authorList>
            <person name="Varga T."/>
            <person name="Krizsan K."/>
            <person name="Foldi C."/>
            <person name="Dima B."/>
            <person name="Sanchez-Garcia M."/>
            <person name="Sanchez-Ramirez S."/>
            <person name="Szollosi G.J."/>
            <person name="Szarkandi J.G."/>
            <person name="Papp V."/>
            <person name="Albert L."/>
            <person name="Andreopoulos W."/>
            <person name="Angelini C."/>
            <person name="Antonin V."/>
            <person name="Barry K.W."/>
            <person name="Bougher N.L."/>
            <person name="Buchanan P."/>
            <person name="Buyck B."/>
            <person name="Bense V."/>
            <person name="Catcheside P."/>
            <person name="Chovatia M."/>
            <person name="Cooper J."/>
            <person name="Damon W."/>
            <person name="Desjardin D."/>
            <person name="Finy P."/>
            <person name="Geml J."/>
            <person name="Haridas S."/>
            <person name="Hughes K."/>
            <person name="Justo A."/>
            <person name="Karasinski D."/>
            <person name="Kautmanova I."/>
            <person name="Kiss B."/>
            <person name="Kocsube S."/>
            <person name="Kotiranta H."/>
            <person name="LaButti K.M."/>
            <person name="Lechner B.E."/>
            <person name="Liimatainen K."/>
            <person name="Lipzen A."/>
            <person name="Lukacs Z."/>
            <person name="Mihaltcheva S."/>
            <person name="Morgado L.N."/>
            <person name="Niskanen T."/>
            <person name="Noordeloos M.E."/>
            <person name="Ohm R.A."/>
            <person name="Ortiz-Santana B."/>
            <person name="Ovrebo C."/>
            <person name="Racz N."/>
            <person name="Riley R."/>
            <person name="Savchenko A."/>
            <person name="Shiryaev A."/>
            <person name="Soop K."/>
            <person name="Spirin V."/>
            <person name="Szebenyi C."/>
            <person name="Tomsovsky M."/>
            <person name="Tulloss R.E."/>
            <person name="Uehling J."/>
            <person name="Grigoriev I.V."/>
            <person name="Vagvolgyi C."/>
            <person name="Papp T."/>
            <person name="Martin F.M."/>
            <person name="Miettinen O."/>
            <person name="Hibbett D.S."/>
            <person name="Nagy L.G."/>
        </authorList>
    </citation>
    <scope>NUCLEOTIDE SEQUENCE [LARGE SCALE GENOMIC DNA]</scope>
    <source>
        <strain evidence="16 17">CBS 962.96</strain>
    </source>
</reference>
<keyword evidence="6 15" id="KW-0812">Transmembrane</keyword>
<feature type="transmembrane region" description="Helical" evidence="15">
    <location>
        <begin position="117"/>
        <end position="135"/>
    </location>
</feature>
<keyword evidence="17" id="KW-1185">Reference proteome</keyword>
<dbReference type="GO" id="GO:0005506">
    <property type="term" value="F:iron ion binding"/>
    <property type="evidence" value="ECO:0007669"/>
    <property type="project" value="InterPro"/>
</dbReference>
<evidence type="ECO:0000313" key="17">
    <source>
        <dbReference type="Proteomes" id="UP000297245"/>
    </source>
</evidence>
<dbReference type="OrthoDB" id="2789670at2759"/>
<keyword evidence="7 14" id="KW-0479">Metal-binding</keyword>
<evidence type="ECO:0000256" key="2">
    <source>
        <dbReference type="ARBA" id="ARBA00004167"/>
    </source>
</evidence>
<evidence type="ECO:0000256" key="12">
    <source>
        <dbReference type="ARBA" id="ARBA00023136"/>
    </source>
</evidence>
<keyword evidence="8 15" id="KW-1133">Transmembrane helix</keyword>
<dbReference type="Gene3D" id="1.10.630.10">
    <property type="entry name" value="Cytochrome P450"/>
    <property type="match status" value="1"/>
</dbReference>
<dbReference type="CDD" id="cd11065">
    <property type="entry name" value="CYP64-like"/>
    <property type="match status" value="1"/>
</dbReference>
<evidence type="ECO:0000256" key="8">
    <source>
        <dbReference type="ARBA" id="ARBA00022989"/>
    </source>
</evidence>
<keyword evidence="10 14" id="KW-0408">Iron</keyword>
<gene>
    <name evidence="16" type="ORF">K435DRAFT_930345</name>
</gene>
<dbReference type="EMBL" id="ML179653">
    <property type="protein sequence ID" value="THU83603.1"/>
    <property type="molecule type" value="Genomic_DNA"/>
</dbReference>
<evidence type="ECO:0000256" key="10">
    <source>
        <dbReference type="ARBA" id="ARBA00023004"/>
    </source>
</evidence>
<dbReference type="InterPro" id="IPR036396">
    <property type="entry name" value="Cyt_P450_sf"/>
</dbReference>
<keyword evidence="5 14" id="KW-0349">Heme</keyword>
<comment type="cofactor">
    <cofactor evidence="1 14">
        <name>heme</name>
        <dbReference type="ChEBI" id="CHEBI:30413"/>
    </cofactor>
</comment>
<evidence type="ECO:0000256" key="3">
    <source>
        <dbReference type="ARBA" id="ARBA00005179"/>
    </source>
</evidence>
<evidence type="ECO:0000256" key="5">
    <source>
        <dbReference type="ARBA" id="ARBA00022617"/>
    </source>
</evidence>
<dbReference type="Proteomes" id="UP000297245">
    <property type="component" value="Unassembled WGS sequence"/>
</dbReference>
<feature type="binding site" description="axial binding residue" evidence="14">
    <location>
        <position position="456"/>
    </location>
    <ligand>
        <name>heme</name>
        <dbReference type="ChEBI" id="CHEBI:30413"/>
    </ligand>
    <ligandPart>
        <name>Fe</name>
        <dbReference type="ChEBI" id="CHEBI:18248"/>
    </ligandPart>
</feature>
<keyword evidence="12 15" id="KW-0472">Membrane</keyword>
<comment type="subcellular location">
    <subcellularLocation>
        <location evidence="2">Membrane</location>
        <topology evidence="2">Single-pass membrane protein</topology>
    </subcellularLocation>
</comment>
<dbReference type="GO" id="GO:0016705">
    <property type="term" value="F:oxidoreductase activity, acting on paired donors, with incorporation or reduction of molecular oxygen"/>
    <property type="evidence" value="ECO:0007669"/>
    <property type="project" value="InterPro"/>
</dbReference>
<evidence type="ECO:0000256" key="15">
    <source>
        <dbReference type="SAM" id="Phobius"/>
    </source>
</evidence>
<dbReference type="PANTHER" id="PTHR46300">
    <property type="entry name" value="P450, PUTATIVE (EUROFUNG)-RELATED-RELATED"/>
    <property type="match status" value="1"/>
</dbReference>
<evidence type="ECO:0000256" key="13">
    <source>
        <dbReference type="ARBA" id="ARBA00023180"/>
    </source>
</evidence>
<dbReference type="GO" id="GO:0004497">
    <property type="term" value="F:monooxygenase activity"/>
    <property type="evidence" value="ECO:0007669"/>
    <property type="project" value="UniProtKB-KW"/>
</dbReference>
<protein>
    <submittedName>
        <fullName evidence="16">Cytochrome P450</fullName>
    </submittedName>
</protein>
<comment type="pathway">
    <text evidence="3">Secondary metabolite biosynthesis.</text>
</comment>
<evidence type="ECO:0000256" key="11">
    <source>
        <dbReference type="ARBA" id="ARBA00023033"/>
    </source>
</evidence>
<dbReference type="SUPFAM" id="SSF48264">
    <property type="entry name" value="Cytochrome P450"/>
    <property type="match status" value="1"/>
</dbReference>
<feature type="transmembrane region" description="Helical" evidence="15">
    <location>
        <begin position="21"/>
        <end position="38"/>
    </location>
</feature>
<dbReference type="PRINTS" id="PR00385">
    <property type="entry name" value="P450"/>
</dbReference>
<evidence type="ECO:0000256" key="4">
    <source>
        <dbReference type="ARBA" id="ARBA00010617"/>
    </source>
</evidence>
<dbReference type="PRINTS" id="PR00463">
    <property type="entry name" value="EP450I"/>
</dbReference>
<evidence type="ECO:0000256" key="1">
    <source>
        <dbReference type="ARBA" id="ARBA00001971"/>
    </source>
</evidence>
<keyword evidence="13" id="KW-0325">Glycoprotein</keyword>
<comment type="similarity">
    <text evidence="4">Belongs to the cytochrome P450 family.</text>
</comment>
<proteinExistence type="inferred from homology"/>
<dbReference type="InterPro" id="IPR001128">
    <property type="entry name" value="Cyt_P450"/>
</dbReference>
<keyword evidence="9" id="KW-0560">Oxidoreductase</keyword>
<evidence type="ECO:0000256" key="7">
    <source>
        <dbReference type="ARBA" id="ARBA00022723"/>
    </source>
</evidence>
<dbReference type="GO" id="GO:0016020">
    <property type="term" value="C:membrane"/>
    <property type="evidence" value="ECO:0007669"/>
    <property type="project" value="UniProtKB-SubCell"/>
</dbReference>
<dbReference type="InterPro" id="IPR050364">
    <property type="entry name" value="Cytochrome_P450_fung"/>
</dbReference>
<accession>A0A4S8L5H0</accession>
<evidence type="ECO:0000256" key="14">
    <source>
        <dbReference type="PIRSR" id="PIRSR602401-1"/>
    </source>
</evidence>
<dbReference type="GO" id="GO:0020037">
    <property type="term" value="F:heme binding"/>
    <property type="evidence" value="ECO:0007669"/>
    <property type="project" value="InterPro"/>
</dbReference>